<keyword evidence="3" id="KW-0813">Transport</keyword>
<evidence type="ECO:0000256" key="5">
    <source>
        <dbReference type="ARBA" id="ARBA00022692"/>
    </source>
</evidence>
<dbReference type="Pfam" id="PF03189">
    <property type="entry name" value="Otopetrin"/>
    <property type="match status" value="2"/>
</dbReference>
<evidence type="ECO:0000256" key="8">
    <source>
        <dbReference type="ARBA" id="ARBA00023065"/>
    </source>
</evidence>
<organism evidence="13 14">
    <name type="scientific">Paramormyrops kingsleyae</name>
    <dbReference type="NCBI Taxonomy" id="1676925"/>
    <lineage>
        <taxon>Eukaryota</taxon>
        <taxon>Metazoa</taxon>
        <taxon>Chordata</taxon>
        <taxon>Craniata</taxon>
        <taxon>Vertebrata</taxon>
        <taxon>Euteleostomi</taxon>
        <taxon>Actinopterygii</taxon>
        <taxon>Neopterygii</taxon>
        <taxon>Teleostei</taxon>
        <taxon>Osteoglossocephala</taxon>
        <taxon>Osteoglossomorpha</taxon>
        <taxon>Osteoglossiformes</taxon>
        <taxon>Mormyridae</taxon>
        <taxon>Paramormyrops</taxon>
    </lineage>
</organism>
<keyword evidence="4" id="KW-1003">Cell membrane</keyword>
<feature type="transmembrane region" description="Helical" evidence="12">
    <location>
        <begin position="324"/>
        <end position="351"/>
    </location>
</feature>
<keyword evidence="5 12" id="KW-0812">Transmembrane</keyword>
<feature type="transmembrane region" description="Helical" evidence="12">
    <location>
        <begin position="118"/>
        <end position="141"/>
    </location>
</feature>
<keyword evidence="8" id="KW-0406">Ion transport</keyword>
<reference evidence="13" key="1">
    <citation type="submission" date="2025-08" db="UniProtKB">
        <authorList>
            <consortium name="Ensembl"/>
        </authorList>
    </citation>
    <scope>IDENTIFICATION</scope>
</reference>
<feature type="transmembrane region" description="Helical" evidence="12">
    <location>
        <begin position="372"/>
        <end position="393"/>
    </location>
</feature>
<comment type="subcellular location">
    <subcellularLocation>
        <location evidence="1">Cell membrane</location>
        <topology evidence="1">Multi-pass membrane protein</topology>
    </subcellularLocation>
</comment>
<dbReference type="GeneID" id="111837728"/>
<dbReference type="OrthoDB" id="6429739at2759"/>
<evidence type="ECO:0000313" key="13">
    <source>
        <dbReference type="Ensembl" id="ENSPKIP00000018405.1"/>
    </source>
</evidence>
<evidence type="ECO:0000256" key="7">
    <source>
        <dbReference type="ARBA" id="ARBA00022989"/>
    </source>
</evidence>
<evidence type="ECO:0000256" key="1">
    <source>
        <dbReference type="ARBA" id="ARBA00004651"/>
    </source>
</evidence>
<evidence type="ECO:0000256" key="6">
    <source>
        <dbReference type="ARBA" id="ARBA00022781"/>
    </source>
</evidence>
<evidence type="ECO:0000256" key="9">
    <source>
        <dbReference type="ARBA" id="ARBA00023136"/>
    </source>
</evidence>
<dbReference type="GO" id="GO:0042472">
    <property type="term" value="P:inner ear morphogenesis"/>
    <property type="evidence" value="ECO:0007669"/>
    <property type="project" value="TreeGrafter"/>
</dbReference>
<comment type="similarity">
    <text evidence="2">Belongs to the otopetrin family.</text>
</comment>
<dbReference type="GO" id="GO:0015252">
    <property type="term" value="F:proton channel activity"/>
    <property type="evidence" value="ECO:0007669"/>
    <property type="project" value="InterPro"/>
</dbReference>
<feature type="compositionally biased region" description="Pro residues" evidence="11">
    <location>
        <begin position="470"/>
        <end position="480"/>
    </location>
</feature>
<keyword evidence="6" id="KW-0375">Hydrogen ion transport</keyword>
<keyword evidence="7 12" id="KW-1133">Transmembrane helix</keyword>
<dbReference type="STRING" id="1676925.ENSPKIP00000018405"/>
<name>A0A3B3RKP6_9TELE</name>
<feature type="transmembrane region" description="Helical" evidence="12">
    <location>
        <begin position="153"/>
        <end position="172"/>
    </location>
</feature>
<evidence type="ECO:0000256" key="10">
    <source>
        <dbReference type="ARBA" id="ARBA00023303"/>
    </source>
</evidence>
<evidence type="ECO:0000256" key="12">
    <source>
        <dbReference type="SAM" id="Phobius"/>
    </source>
</evidence>
<evidence type="ECO:0000256" key="4">
    <source>
        <dbReference type="ARBA" id="ARBA00022475"/>
    </source>
</evidence>
<dbReference type="InterPro" id="IPR004878">
    <property type="entry name" value="Otopetrin"/>
</dbReference>
<keyword evidence="9 12" id="KW-0472">Membrane</keyword>
<feature type="transmembrane region" description="Helical" evidence="12">
    <location>
        <begin position="78"/>
        <end position="98"/>
    </location>
</feature>
<evidence type="ECO:0000256" key="3">
    <source>
        <dbReference type="ARBA" id="ARBA00022448"/>
    </source>
</evidence>
<feature type="transmembrane region" description="Helical" evidence="12">
    <location>
        <begin position="492"/>
        <end position="510"/>
    </location>
</feature>
<feature type="region of interest" description="Disordered" evidence="11">
    <location>
        <begin position="461"/>
        <end position="483"/>
    </location>
</feature>
<dbReference type="RefSeq" id="XP_023655803.1">
    <property type="nucleotide sequence ID" value="XM_023800035.2"/>
</dbReference>
<protein>
    <submittedName>
        <fullName evidence="13">Otopetrin 1</fullName>
    </submittedName>
</protein>
<accession>A0A3B3RKP6</accession>
<dbReference type="Proteomes" id="UP000261540">
    <property type="component" value="Unplaced"/>
</dbReference>
<evidence type="ECO:0000313" key="14">
    <source>
        <dbReference type="Proteomes" id="UP000261540"/>
    </source>
</evidence>
<evidence type="ECO:0000256" key="11">
    <source>
        <dbReference type="SAM" id="MobiDB-lite"/>
    </source>
</evidence>
<proteinExistence type="inferred from homology"/>
<sequence>MVEHNGMDITSLNKYTSDPAVHPGPAKVKDVFIKGWSDYPERTSRVLSAQYGLNLFIMGSSLMLAFSHEGTPIHEEHVMVFMSGVMIIQILWMLWYALKRVTVQRGVEQDIDVHAGPWYIRAGLTVLALLSLCLDILRVGYYVGHRVCLDTRFGLFAFVKFFHTASQIYFLWFHVCDVVMGLETFERFGVMHAIFTNLIVWGNGVMVESDHYLDLALAFVNFTVDAHAPDCNCSSGICIAYTKSVYYLYPFNVEYHVIVSAILFCMWMNIGQVLIHQTPRGTTKVKPVAVIIGPVLGMLAICSTIAVLVIYLSKMGGNTETRDWAISVFYIYGIVMLFSMSVASIVGLLLYRMDHSPLDNLQITPRGLDAQLLFATSMGAWLLSWCSIVAVLANPTYESYRWTNFTYSLLMVLQKYVQNLFIIEALYRSAGEGATEPPSQVFSVTTPDASQNGAVNPAFEQQEADASPDPNIPTGPNPERPSPDFLRVKQEALKNVSIFLLLCNVSLWLIPAFGCRPQYDNELEQETFGFEMWTTLVNIAMPVNLFYRMHSVGALFDVYIRV</sequence>
<keyword evidence="10" id="KW-0407">Ion channel</keyword>
<feature type="transmembrane region" description="Helical" evidence="12">
    <location>
        <begin position="287"/>
        <end position="312"/>
    </location>
</feature>
<feature type="transmembrane region" description="Helical" evidence="12">
    <location>
        <begin position="530"/>
        <end position="547"/>
    </location>
</feature>
<dbReference type="GeneTree" id="ENSGT00940000159350"/>
<keyword evidence="14" id="KW-1185">Reference proteome</keyword>
<dbReference type="PANTHER" id="PTHR21522:SF19">
    <property type="entry name" value="PROTON CHANNEL OTOP1"/>
    <property type="match status" value="1"/>
</dbReference>
<dbReference type="AlphaFoldDB" id="A0A3B3RKP6"/>
<reference evidence="13" key="2">
    <citation type="submission" date="2025-09" db="UniProtKB">
        <authorList>
            <consortium name="Ensembl"/>
        </authorList>
    </citation>
    <scope>IDENTIFICATION</scope>
</reference>
<feature type="transmembrane region" description="Helical" evidence="12">
    <location>
        <begin position="255"/>
        <end position="275"/>
    </location>
</feature>
<dbReference type="Ensembl" id="ENSPKIT00000036239.1">
    <property type="protein sequence ID" value="ENSPKIP00000018405.1"/>
    <property type="gene ID" value="ENSPKIG00000003987.1"/>
</dbReference>
<evidence type="ECO:0000256" key="2">
    <source>
        <dbReference type="ARBA" id="ARBA00006513"/>
    </source>
</evidence>
<dbReference type="GO" id="GO:0005886">
    <property type="term" value="C:plasma membrane"/>
    <property type="evidence" value="ECO:0007669"/>
    <property type="project" value="UniProtKB-SubCell"/>
</dbReference>
<feature type="transmembrane region" description="Helical" evidence="12">
    <location>
        <begin position="46"/>
        <end position="66"/>
    </location>
</feature>
<dbReference type="PANTHER" id="PTHR21522">
    <property type="entry name" value="PROTON CHANNEL OTOP"/>
    <property type="match status" value="1"/>
</dbReference>